<dbReference type="GO" id="GO:0016020">
    <property type="term" value="C:membrane"/>
    <property type="evidence" value="ECO:0007669"/>
    <property type="project" value="UniProtKB-SubCell"/>
</dbReference>
<evidence type="ECO:0000256" key="2">
    <source>
        <dbReference type="ARBA" id="ARBA00006971"/>
    </source>
</evidence>
<keyword evidence="9" id="KW-0645">Protease</keyword>
<keyword evidence="9" id="KW-0378">Hydrolase</keyword>
<feature type="region of interest" description="Disordered" evidence="7">
    <location>
        <begin position="1"/>
        <end position="38"/>
    </location>
</feature>
<keyword evidence="10" id="KW-1185">Reference proteome</keyword>
<dbReference type="SMART" id="SM00244">
    <property type="entry name" value="PHB"/>
    <property type="match status" value="1"/>
</dbReference>
<dbReference type="InterPro" id="IPR036013">
    <property type="entry name" value="Band_7/SPFH_dom_sf"/>
</dbReference>
<feature type="compositionally biased region" description="Gly residues" evidence="7">
    <location>
        <begin position="9"/>
        <end position="21"/>
    </location>
</feature>
<accession>A0A916RG15</accession>
<keyword evidence="3 6" id="KW-0812">Transmembrane</keyword>
<dbReference type="GO" id="GO:0008233">
    <property type="term" value="F:peptidase activity"/>
    <property type="evidence" value="ECO:0007669"/>
    <property type="project" value="UniProtKB-KW"/>
</dbReference>
<comment type="similarity">
    <text evidence="2 6">Belongs to the band 7/mec-2 family. HflK subfamily.</text>
</comment>
<name>A0A916RG15_9HYPH</name>
<dbReference type="PANTHER" id="PTHR43327">
    <property type="entry name" value="STOMATIN-LIKE PROTEIN 2, MITOCHONDRIAL"/>
    <property type="match status" value="1"/>
</dbReference>
<reference evidence="9" key="1">
    <citation type="journal article" date="2014" name="Int. J. Syst. Evol. Microbiol.">
        <title>Complete genome sequence of Corynebacterium casei LMG S-19264T (=DSM 44701T), isolated from a smear-ripened cheese.</title>
        <authorList>
            <consortium name="US DOE Joint Genome Institute (JGI-PGF)"/>
            <person name="Walter F."/>
            <person name="Albersmeier A."/>
            <person name="Kalinowski J."/>
            <person name="Ruckert C."/>
        </authorList>
    </citation>
    <scope>NUCLEOTIDE SEQUENCE</scope>
    <source>
        <strain evidence="9">CGMCC 1.15320</strain>
    </source>
</reference>
<dbReference type="EMBL" id="BMIF01000001">
    <property type="protein sequence ID" value="GGA52990.1"/>
    <property type="molecule type" value="Genomic_DNA"/>
</dbReference>
<feature type="compositionally biased region" description="Low complexity" evidence="7">
    <location>
        <begin position="361"/>
        <end position="375"/>
    </location>
</feature>
<dbReference type="AlphaFoldDB" id="A0A916RG15"/>
<dbReference type="SUPFAM" id="SSF117892">
    <property type="entry name" value="Band 7/SPFH domain"/>
    <property type="match status" value="1"/>
</dbReference>
<dbReference type="InterPro" id="IPR050710">
    <property type="entry name" value="Band7/mec-2_domain"/>
</dbReference>
<dbReference type="InterPro" id="IPR010201">
    <property type="entry name" value="HflK"/>
</dbReference>
<evidence type="ECO:0000256" key="1">
    <source>
        <dbReference type="ARBA" id="ARBA00004167"/>
    </source>
</evidence>
<evidence type="ECO:0000256" key="7">
    <source>
        <dbReference type="SAM" id="MobiDB-lite"/>
    </source>
</evidence>
<evidence type="ECO:0000256" key="4">
    <source>
        <dbReference type="ARBA" id="ARBA00022989"/>
    </source>
</evidence>
<feature type="region of interest" description="Disordered" evidence="7">
    <location>
        <begin position="354"/>
        <end position="375"/>
    </location>
</feature>
<protein>
    <recommendedName>
        <fullName evidence="6">Protein HflK</fullName>
    </recommendedName>
</protein>
<comment type="function">
    <text evidence="6">HflC and HflK could encode or regulate a protease.</text>
</comment>
<comment type="subcellular location">
    <subcellularLocation>
        <location evidence="1">Membrane</location>
        <topology evidence="1">Single-pass membrane protein</topology>
    </subcellularLocation>
</comment>
<proteinExistence type="inferred from homology"/>
<dbReference type="GO" id="GO:0006508">
    <property type="term" value="P:proteolysis"/>
    <property type="evidence" value="ECO:0007669"/>
    <property type="project" value="UniProtKB-KW"/>
</dbReference>
<dbReference type="Pfam" id="PF01145">
    <property type="entry name" value="Band_7"/>
    <property type="match status" value="1"/>
</dbReference>
<dbReference type="InterPro" id="IPR001107">
    <property type="entry name" value="Band_7"/>
</dbReference>
<evidence type="ECO:0000256" key="5">
    <source>
        <dbReference type="ARBA" id="ARBA00023136"/>
    </source>
</evidence>
<keyword evidence="5 6" id="KW-0472">Membrane</keyword>
<reference evidence="9" key="2">
    <citation type="submission" date="2020-09" db="EMBL/GenBank/DDBJ databases">
        <authorList>
            <person name="Sun Q."/>
            <person name="Zhou Y."/>
        </authorList>
    </citation>
    <scope>NUCLEOTIDE SEQUENCE</scope>
    <source>
        <strain evidence="9">CGMCC 1.15320</strain>
    </source>
</reference>
<dbReference type="Proteomes" id="UP000636264">
    <property type="component" value="Unassembled WGS sequence"/>
</dbReference>
<evidence type="ECO:0000256" key="6">
    <source>
        <dbReference type="RuleBase" id="RU364113"/>
    </source>
</evidence>
<dbReference type="PANTHER" id="PTHR43327:SF2">
    <property type="entry name" value="MODULATOR OF FTSH PROTEASE HFLK"/>
    <property type="match status" value="1"/>
</dbReference>
<sequence>MPWNNQSGGPWGGGSGGGGPWDQGPRGPSGPQGTPPDLEEIIRRGQDRLKRALPGGGGSNPAMLGLIALALVVLWLFQAIYTVQPDRIAVEMRFGKPKAELSEPGLHFHWWPIETVEEATIAERLIEIGEARGGSSSGLMLTGDQNLVAVKFSIAYQVQDPIAYLFNVDDPDGMLRQVSESAMREVVGRRPAQDIFRDDRQGIAEAVRATVQSALNDYGAGLNVNAISIEDAAPPREVADAFDEVQRAEQDEDRFVEESNQYSNQKLGQARGEAAQIREAAAAYQSRVVLEAQGEAQRFISVFDEYAKSPEVTRKRLFLETMEQVLNGSNKVIVNEGGQGVVPYLPLPELRRNAPAQPRVNGQTTGAQNTQGGNN</sequence>
<dbReference type="Gene3D" id="3.30.479.30">
    <property type="entry name" value="Band 7 domain"/>
    <property type="match status" value="1"/>
</dbReference>
<evidence type="ECO:0000256" key="3">
    <source>
        <dbReference type="ARBA" id="ARBA00022692"/>
    </source>
</evidence>
<evidence type="ECO:0000313" key="9">
    <source>
        <dbReference type="EMBL" id="GGA52990.1"/>
    </source>
</evidence>
<feature type="domain" description="Band 7" evidence="8">
    <location>
        <begin position="78"/>
        <end position="246"/>
    </location>
</feature>
<gene>
    <name evidence="9" type="ORF">GCM10011385_02970</name>
</gene>
<comment type="subunit">
    <text evidence="6">HflC and HflK may interact to form a multimeric complex.</text>
</comment>
<evidence type="ECO:0000313" key="10">
    <source>
        <dbReference type="Proteomes" id="UP000636264"/>
    </source>
</evidence>
<organism evidence="9 10">
    <name type="scientific">Nitratireductor aestuarii</name>
    <dbReference type="NCBI Taxonomy" id="1735103"/>
    <lineage>
        <taxon>Bacteria</taxon>
        <taxon>Pseudomonadati</taxon>
        <taxon>Pseudomonadota</taxon>
        <taxon>Alphaproteobacteria</taxon>
        <taxon>Hyphomicrobiales</taxon>
        <taxon>Phyllobacteriaceae</taxon>
        <taxon>Nitratireductor</taxon>
    </lineage>
</organism>
<comment type="caution">
    <text evidence="9">The sequence shown here is derived from an EMBL/GenBank/DDBJ whole genome shotgun (WGS) entry which is preliminary data.</text>
</comment>
<dbReference type="CDD" id="cd03404">
    <property type="entry name" value="SPFH_HflK"/>
    <property type="match status" value="1"/>
</dbReference>
<feature type="transmembrane region" description="Helical" evidence="6">
    <location>
        <begin position="62"/>
        <end position="83"/>
    </location>
</feature>
<evidence type="ECO:0000259" key="8">
    <source>
        <dbReference type="SMART" id="SM00244"/>
    </source>
</evidence>
<dbReference type="NCBIfam" id="TIGR01933">
    <property type="entry name" value="hflK"/>
    <property type="match status" value="1"/>
</dbReference>
<dbReference type="RefSeq" id="WP_188719155.1">
    <property type="nucleotide sequence ID" value="NZ_BMIF01000001.1"/>
</dbReference>
<keyword evidence="4 6" id="KW-1133">Transmembrane helix</keyword>